<dbReference type="InterPro" id="IPR038063">
    <property type="entry name" value="Transpep_catalytic_dom"/>
</dbReference>
<evidence type="ECO:0000256" key="2">
    <source>
        <dbReference type="ARBA" id="ARBA00005992"/>
    </source>
</evidence>
<reference evidence="10 11" key="1">
    <citation type="submission" date="2020-11" db="EMBL/GenBank/DDBJ databases">
        <title>Genome seq and assembly of Sphingosinicella sp.</title>
        <authorList>
            <person name="Chhetri G."/>
        </authorList>
    </citation>
    <scope>NUCLEOTIDE SEQUENCE [LARGE SCALE GENOMIC DNA]</scope>
    <source>
        <strain evidence="10 11">UDD2</strain>
    </source>
</reference>
<dbReference type="RefSeq" id="WP_200972139.1">
    <property type="nucleotide sequence ID" value="NZ_CP065592.1"/>
</dbReference>
<keyword evidence="8" id="KW-0732">Signal</keyword>
<dbReference type="GO" id="GO:0008360">
    <property type="term" value="P:regulation of cell shape"/>
    <property type="evidence" value="ECO:0007669"/>
    <property type="project" value="UniProtKB-UniRule"/>
</dbReference>
<dbReference type="SUPFAM" id="SSF47090">
    <property type="entry name" value="PGBD-like"/>
    <property type="match status" value="1"/>
</dbReference>
<dbReference type="SUPFAM" id="SSF141523">
    <property type="entry name" value="L,D-transpeptidase catalytic domain-like"/>
    <property type="match status" value="1"/>
</dbReference>
<dbReference type="InterPro" id="IPR036366">
    <property type="entry name" value="PGBDSf"/>
</dbReference>
<dbReference type="Proteomes" id="UP000594873">
    <property type="component" value="Chromosome"/>
</dbReference>
<comment type="similarity">
    <text evidence="2">Belongs to the YkuD family.</text>
</comment>
<dbReference type="Gene3D" id="1.10.101.10">
    <property type="entry name" value="PGBD-like superfamily/PGBD"/>
    <property type="match status" value="1"/>
</dbReference>
<keyword evidence="3" id="KW-0808">Transferase</keyword>
<dbReference type="GO" id="GO:0016740">
    <property type="term" value="F:transferase activity"/>
    <property type="evidence" value="ECO:0007669"/>
    <property type="project" value="UniProtKB-KW"/>
</dbReference>
<evidence type="ECO:0000256" key="3">
    <source>
        <dbReference type="ARBA" id="ARBA00022679"/>
    </source>
</evidence>
<feature type="domain" description="L,D-TPase catalytic" evidence="9">
    <location>
        <begin position="197"/>
        <end position="378"/>
    </location>
</feature>
<dbReference type="InterPro" id="IPR005490">
    <property type="entry name" value="LD_TPept_cat_dom"/>
</dbReference>
<dbReference type="Pfam" id="PF03734">
    <property type="entry name" value="YkuD"/>
    <property type="match status" value="1"/>
</dbReference>
<dbReference type="EMBL" id="CP065592">
    <property type="protein sequence ID" value="QPQ55464.1"/>
    <property type="molecule type" value="Genomic_DNA"/>
</dbReference>
<keyword evidence="11" id="KW-1185">Reference proteome</keyword>
<comment type="pathway">
    <text evidence="1 7">Cell wall biogenesis; peptidoglycan biosynthesis.</text>
</comment>
<dbReference type="AlphaFoldDB" id="A0A7T2LME1"/>
<evidence type="ECO:0000259" key="9">
    <source>
        <dbReference type="PROSITE" id="PS52029"/>
    </source>
</evidence>
<feature type="signal peptide" evidence="8">
    <location>
        <begin position="1"/>
        <end position="22"/>
    </location>
</feature>
<gene>
    <name evidence="10" type="ORF">IC614_02315</name>
</gene>
<feature type="active site" description="Proton donor/acceptor" evidence="7">
    <location>
        <position position="333"/>
    </location>
</feature>
<dbReference type="GO" id="GO:0009252">
    <property type="term" value="P:peptidoglycan biosynthetic process"/>
    <property type="evidence" value="ECO:0007669"/>
    <property type="project" value="UniProtKB-UniPathway"/>
</dbReference>
<dbReference type="KEGG" id="sflv:IC614_02315"/>
<dbReference type="CDD" id="cd16913">
    <property type="entry name" value="YkuD_like"/>
    <property type="match status" value="1"/>
</dbReference>
<evidence type="ECO:0000256" key="1">
    <source>
        <dbReference type="ARBA" id="ARBA00004752"/>
    </source>
</evidence>
<proteinExistence type="inferred from homology"/>
<feature type="chain" id="PRO_5032870871" evidence="8">
    <location>
        <begin position="23"/>
        <end position="437"/>
    </location>
</feature>
<keyword evidence="5 7" id="KW-0573">Peptidoglycan synthesis</keyword>
<evidence type="ECO:0000256" key="4">
    <source>
        <dbReference type="ARBA" id="ARBA00022960"/>
    </source>
</evidence>
<evidence type="ECO:0000313" key="10">
    <source>
        <dbReference type="EMBL" id="QPQ55464.1"/>
    </source>
</evidence>
<accession>A0A7T2LME1</accession>
<sequence>MMIARFALPLLLALGLSAQGAAQTRQPIEPVDIPPSVEQGVDMIYVDPEIAPEVGERDALLKDLALKADDPGAPVDLFLPVHPLYTDLRRGLVRYRMTWGALPDVVIPEGPPLKPGAAGERVALLRERLGLSPGTRYDAVLANAVRDFQGVHALKADGVAGPGTIAALNLGPDHFERLLLVNLERARRLPAESDAGRYILVDAGAAQISLYENGKAVDSMRAIVGSAKTPTPMMAALMRFASVNPYWNVPPDLVKTLIAPKVVANGLPYLEEREYDILSDWSDDAEPVDPASLDWPAIAAEGTSMRFRRRPGPWNSMGRIKFMMPNDYGIYLHDTPDKSLFAAEDRWISNGCVRVEDAERLATWLFGRMPEGSDPKVEEQVDLEDPVPVYITYMTAAPTADGGVLFRADPYGRDPALIARYFGADGGDASDIALATP</sequence>
<dbReference type="InterPro" id="IPR036365">
    <property type="entry name" value="PGBD-like_sf"/>
</dbReference>
<keyword evidence="4 7" id="KW-0133">Cell shape</keyword>
<name>A0A7T2LME1_9SPHN</name>
<dbReference type="PROSITE" id="PS52029">
    <property type="entry name" value="LD_TPASE"/>
    <property type="match status" value="1"/>
</dbReference>
<dbReference type="UniPathway" id="UPA00219"/>
<dbReference type="GO" id="GO:0071555">
    <property type="term" value="P:cell wall organization"/>
    <property type="evidence" value="ECO:0007669"/>
    <property type="project" value="UniProtKB-UniRule"/>
</dbReference>
<dbReference type="PANTHER" id="PTHR41533">
    <property type="entry name" value="L,D-TRANSPEPTIDASE HI_1667-RELATED"/>
    <property type="match status" value="1"/>
</dbReference>
<evidence type="ECO:0000256" key="8">
    <source>
        <dbReference type="SAM" id="SignalP"/>
    </source>
</evidence>
<evidence type="ECO:0000256" key="7">
    <source>
        <dbReference type="PROSITE-ProRule" id="PRU01373"/>
    </source>
</evidence>
<dbReference type="Pfam" id="PF01471">
    <property type="entry name" value="PG_binding_1"/>
    <property type="match status" value="1"/>
</dbReference>
<dbReference type="Gene3D" id="2.40.440.10">
    <property type="entry name" value="L,D-transpeptidase catalytic domain-like"/>
    <property type="match status" value="1"/>
</dbReference>
<organism evidence="10 11">
    <name type="scientific">Allosphingosinicella flava</name>
    <dbReference type="NCBI Taxonomy" id="2771430"/>
    <lineage>
        <taxon>Bacteria</taxon>
        <taxon>Pseudomonadati</taxon>
        <taxon>Pseudomonadota</taxon>
        <taxon>Alphaproteobacteria</taxon>
        <taxon>Sphingomonadales</taxon>
        <taxon>Sphingomonadaceae</taxon>
        <taxon>Allosphingosinicella</taxon>
    </lineage>
</organism>
<dbReference type="InterPro" id="IPR052905">
    <property type="entry name" value="LD-transpeptidase_YkuD-like"/>
</dbReference>
<evidence type="ECO:0000256" key="6">
    <source>
        <dbReference type="ARBA" id="ARBA00023316"/>
    </source>
</evidence>
<dbReference type="PANTHER" id="PTHR41533:SF2">
    <property type="entry name" value="BLR7131 PROTEIN"/>
    <property type="match status" value="1"/>
</dbReference>
<keyword evidence="6 7" id="KW-0961">Cell wall biogenesis/degradation</keyword>
<protein>
    <submittedName>
        <fullName evidence="10">L,D-transpeptidase family protein</fullName>
    </submittedName>
</protein>
<dbReference type="InterPro" id="IPR002477">
    <property type="entry name" value="Peptidoglycan-bd-like"/>
</dbReference>
<evidence type="ECO:0000313" key="11">
    <source>
        <dbReference type="Proteomes" id="UP000594873"/>
    </source>
</evidence>
<dbReference type="GO" id="GO:0004180">
    <property type="term" value="F:carboxypeptidase activity"/>
    <property type="evidence" value="ECO:0007669"/>
    <property type="project" value="UniProtKB-ARBA"/>
</dbReference>
<evidence type="ECO:0000256" key="5">
    <source>
        <dbReference type="ARBA" id="ARBA00022984"/>
    </source>
</evidence>
<feature type="active site" description="Nucleophile" evidence="7">
    <location>
        <position position="352"/>
    </location>
</feature>